<name>F6VXC2_CIOIN</name>
<dbReference type="InterPro" id="IPR008271">
    <property type="entry name" value="Ser/Thr_kinase_AS"/>
</dbReference>
<evidence type="ECO:0000256" key="1">
    <source>
        <dbReference type="ARBA" id="ARBA00022741"/>
    </source>
</evidence>
<dbReference type="FunCoup" id="F6VXC2">
    <property type="interactions" value="11"/>
</dbReference>
<dbReference type="OMA" id="ATHIEFE"/>
<comment type="similarity">
    <text evidence="4">Belongs to the protein kinase superfamily.</text>
</comment>
<dbReference type="InterPro" id="IPR051681">
    <property type="entry name" value="Ser/Thr_Kinases-Pseudokinases"/>
</dbReference>
<dbReference type="SMART" id="SM00220">
    <property type="entry name" value="S_TKc"/>
    <property type="match status" value="1"/>
</dbReference>
<dbReference type="GO" id="GO:0005737">
    <property type="term" value="C:cytoplasm"/>
    <property type="evidence" value="ECO:0000318"/>
    <property type="project" value="GO_Central"/>
</dbReference>
<dbReference type="Proteomes" id="UP000008144">
    <property type="component" value="Chromosome 4"/>
</dbReference>
<dbReference type="STRING" id="7719.ENSCINP00000015669"/>
<dbReference type="GO" id="GO:0005524">
    <property type="term" value="F:ATP binding"/>
    <property type="evidence" value="ECO:0007669"/>
    <property type="project" value="UniProtKB-UniRule"/>
</dbReference>
<keyword evidence="4" id="KW-0723">Serine/threonine-protein kinase</keyword>
<dbReference type="EMBL" id="EAAA01001949">
    <property type="status" value="NOT_ANNOTATED_CDS"/>
    <property type="molecule type" value="Genomic_DNA"/>
</dbReference>
<dbReference type="Ensembl" id="ENSCINT00000015669.3">
    <property type="protein sequence ID" value="ENSCINP00000015669.3"/>
    <property type="gene ID" value="ENSCING00000007647.3"/>
</dbReference>
<evidence type="ECO:0000256" key="2">
    <source>
        <dbReference type="ARBA" id="ARBA00022840"/>
    </source>
</evidence>
<dbReference type="HOGENOM" id="CLU_000288_7_35_1"/>
<dbReference type="SUPFAM" id="SSF56112">
    <property type="entry name" value="Protein kinase-like (PK-like)"/>
    <property type="match status" value="1"/>
</dbReference>
<accession>F6VXC2</accession>
<dbReference type="PROSITE" id="PS50011">
    <property type="entry name" value="PROTEIN_KINASE_DOM"/>
    <property type="match status" value="1"/>
</dbReference>
<proteinExistence type="inferred from homology"/>
<sequence>MNQLKISLPLPTWYEPKSCKTFANDRNFLGRGGFGEVLLCFNQNIGPCVVKCLPTTLPNMTKEDACQRFTEEAGIILLANHENIVNVYGITQWRGYFGLIMKYMEMGNLTNMLKLAVSKRYQIPFDVILRINLHVAAGLTFLHNIRNEEEVVHGDLKPLNVLIDENLTAKLGDFGGSCLKTFTRSAYPQASRDSGRRENTSLYTAPERLQDINMSPTKASDVYSFSMIIYETLTDHYPYENSPNDLTLIEHNIIRDVKPTLE</sequence>
<dbReference type="GO" id="GO:0004706">
    <property type="term" value="F:JUN kinase kinase kinase activity"/>
    <property type="evidence" value="ECO:0000318"/>
    <property type="project" value="GO_Central"/>
</dbReference>
<dbReference type="Gene3D" id="1.10.510.10">
    <property type="entry name" value="Transferase(Phosphotransferase) domain 1"/>
    <property type="match status" value="1"/>
</dbReference>
<keyword evidence="4" id="KW-0808">Transferase</keyword>
<feature type="binding site" evidence="3">
    <location>
        <position position="51"/>
    </location>
    <ligand>
        <name>ATP</name>
        <dbReference type="ChEBI" id="CHEBI:30616"/>
    </ligand>
</feature>
<keyword evidence="1 3" id="KW-0547">Nucleotide-binding</keyword>
<organism evidence="6 7">
    <name type="scientific">Ciona intestinalis</name>
    <name type="common">Transparent sea squirt</name>
    <name type="synonym">Ascidia intestinalis</name>
    <dbReference type="NCBI Taxonomy" id="7719"/>
    <lineage>
        <taxon>Eukaryota</taxon>
        <taxon>Metazoa</taxon>
        <taxon>Chordata</taxon>
        <taxon>Tunicata</taxon>
        <taxon>Ascidiacea</taxon>
        <taxon>Phlebobranchia</taxon>
        <taxon>Cionidae</taxon>
        <taxon>Ciona</taxon>
    </lineage>
</organism>
<reference evidence="7" key="1">
    <citation type="journal article" date="2002" name="Science">
        <title>The draft genome of Ciona intestinalis: insights into chordate and vertebrate origins.</title>
        <authorList>
            <person name="Dehal P."/>
            <person name="Satou Y."/>
            <person name="Campbell R.K."/>
            <person name="Chapman J."/>
            <person name="Degnan B."/>
            <person name="De Tomaso A."/>
            <person name="Davidson B."/>
            <person name="Di Gregorio A."/>
            <person name="Gelpke M."/>
            <person name="Goodstein D.M."/>
            <person name="Harafuji N."/>
            <person name="Hastings K.E."/>
            <person name="Ho I."/>
            <person name="Hotta K."/>
            <person name="Huang W."/>
            <person name="Kawashima T."/>
            <person name="Lemaire P."/>
            <person name="Martinez D."/>
            <person name="Meinertzhagen I.A."/>
            <person name="Necula S."/>
            <person name="Nonaka M."/>
            <person name="Putnam N."/>
            <person name="Rash S."/>
            <person name="Saiga H."/>
            <person name="Satake M."/>
            <person name="Terry A."/>
            <person name="Yamada L."/>
            <person name="Wang H.G."/>
            <person name="Awazu S."/>
            <person name="Azumi K."/>
            <person name="Boore J."/>
            <person name="Branno M."/>
            <person name="Chin-Bow S."/>
            <person name="DeSantis R."/>
            <person name="Doyle S."/>
            <person name="Francino P."/>
            <person name="Keys D.N."/>
            <person name="Haga S."/>
            <person name="Hayashi H."/>
            <person name="Hino K."/>
            <person name="Imai K.S."/>
            <person name="Inaba K."/>
            <person name="Kano S."/>
            <person name="Kobayashi K."/>
            <person name="Kobayashi M."/>
            <person name="Lee B.I."/>
            <person name="Makabe K.W."/>
            <person name="Manohar C."/>
            <person name="Matassi G."/>
            <person name="Medina M."/>
            <person name="Mochizuki Y."/>
            <person name="Mount S."/>
            <person name="Morishita T."/>
            <person name="Miura S."/>
            <person name="Nakayama A."/>
            <person name="Nishizaka S."/>
            <person name="Nomoto H."/>
            <person name="Ohta F."/>
            <person name="Oishi K."/>
            <person name="Rigoutsos I."/>
            <person name="Sano M."/>
            <person name="Sasaki A."/>
            <person name="Sasakura Y."/>
            <person name="Shoguchi E."/>
            <person name="Shin-i T."/>
            <person name="Spagnuolo A."/>
            <person name="Stainier D."/>
            <person name="Suzuki M.M."/>
            <person name="Tassy O."/>
            <person name="Takatori N."/>
            <person name="Tokuoka M."/>
            <person name="Yagi K."/>
            <person name="Yoshizaki F."/>
            <person name="Wada S."/>
            <person name="Zhang C."/>
            <person name="Hyatt P.D."/>
            <person name="Larimer F."/>
            <person name="Detter C."/>
            <person name="Doggett N."/>
            <person name="Glavina T."/>
            <person name="Hawkins T."/>
            <person name="Richardson P."/>
            <person name="Lucas S."/>
            <person name="Kohara Y."/>
            <person name="Levine M."/>
            <person name="Satoh N."/>
            <person name="Rokhsar D.S."/>
        </authorList>
    </citation>
    <scope>NUCLEOTIDE SEQUENCE [LARGE SCALE GENOMIC DNA]</scope>
</reference>
<keyword evidence="7" id="KW-1185">Reference proteome</keyword>
<dbReference type="InterPro" id="IPR011009">
    <property type="entry name" value="Kinase-like_dom_sf"/>
</dbReference>
<evidence type="ECO:0000313" key="7">
    <source>
        <dbReference type="Proteomes" id="UP000008144"/>
    </source>
</evidence>
<dbReference type="PROSITE" id="PS00108">
    <property type="entry name" value="PROTEIN_KINASE_ST"/>
    <property type="match status" value="1"/>
</dbReference>
<reference evidence="6" key="2">
    <citation type="journal article" date="2008" name="Genome Biol.">
        <title>Improved genome assembly and evidence-based global gene model set for the chordate Ciona intestinalis: new insight into intron and operon populations.</title>
        <authorList>
            <person name="Satou Y."/>
            <person name="Mineta K."/>
            <person name="Ogasawara M."/>
            <person name="Sasakura Y."/>
            <person name="Shoguchi E."/>
            <person name="Ueno K."/>
            <person name="Yamada L."/>
            <person name="Matsumoto J."/>
            <person name="Wasserscheid J."/>
            <person name="Dewar K."/>
            <person name="Wiley G.B."/>
            <person name="Macmil S.L."/>
            <person name="Roe B.A."/>
            <person name="Zeller R.W."/>
            <person name="Hastings K.E."/>
            <person name="Lemaire P."/>
            <person name="Lindquist E."/>
            <person name="Endo T."/>
            <person name="Hotta K."/>
            <person name="Inaba K."/>
        </authorList>
    </citation>
    <scope>NUCLEOTIDE SEQUENCE [LARGE SCALE GENOMIC DNA]</scope>
    <source>
        <strain evidence="6">wild type</strain>
    </source>
</reference>
<dbReference type="Pfam" id="PF00069">
    <property type="entry name" value="Pkinase"/>
    <property type="match status" value="1"/>
</dbReference>
<evidence type="ECO:0000256" key="3">
    <source>
        <dbReference type="PROSITE-ProRule" id="PRU10141"/>
    </source>
</evidence>
<keyword evidence="2 3" id="KW-0067">ATP-binding</keyword>
<keyword evidence="4" id="KW-0418">Kinase</keyword>
<evidence type="ECO:0000313" key="6">
    <source>
        <dbReference type="Ensembl" id="ENSCINP00000015669.3"/>
    </source>
</evidence>
<dbReference type="PANTHER" id="PTHR44329">
    <property type="entry name" value="SERINE/THREONINE-PROTEIN KINASE TNNI3K-RELATED"/>
    <property type="match status" value="1"/>
</dbReference>
<dbReference type="AlphaFoldDB" id="F6VXC2"/>
<protein>
    <recommendedName>
        <fullName evidence="5">Protein kinase domain-containing protein</fullName>
    </recommendedName>
</protein>
<dbReference type="GeneTree" id="ENSGT00940000164384"/>
<dbReference type="GO" id="GO:0007165">
    <property type="term" value="P:signal transduction"/>
    <property type="evidence" value="ECO:0000318"/>
    <property type="project" value="GO_Central"/>
</dbReference>
<dbReference type="InterPro" id="IPR000719">
    <property type="entry name" value="Prot_kinase_dom"/>
</dbReference>
<dbReference type="InterPro" id="IPR017441">
    <property type="entry name" value="Protein_kinase_ATP_BS"/>
</dbReference>
<reference evidence="6" key="4">
    <citation type="submission" date="2025-09" db="UniProtKB">
        <authorList>
            <consortium name="Ensembl"/>
        </authorList>
    </citation>
    <scope>IDENTIFICATION</scope>
</reference>
<evidence type="ECO:0000259" key="5">
    <source>
        <dbReference type="PROSITE" id="PS50011"/>
    </source>
</evidence>
<dbReference type="PROSITE" id="PS00107">
    <property type="entry name" value="PROTEIN_KINASE_ATP"/>
    <property type="match status" value="1"/>
</dbReference>
<evidence type="ECO:0000256" key="4">
    <source>
        <dbReference type="RuleBase" id="RU000304"/>
    </source>
</evidence>
<dbReference type="InParanoid" id="F6VXC2"/>
<dbReference type="PANTHER" id="PTHR44329:SF291">
    <property type="entry name" value="PROTEIN KINASE DOMAIN-CONTAINING PROTEIN"/>
    <property type="match status" value="1"/>
</dbReference>
<reference evidence="6" key="3">
    <citation type="submission" date="2025-08" db="UniProtKB">
        <authorList>
            <consortium name="Ensembl"/>
        </authorList>
    </citation>
    <scope>IDENTIFICATION</scope>
</reference>
<feature type="domain" description="Protein kinase" evidence="5">
    <location>
        <begin position="23"/>
        <end position="262"/>
    </location>
</feature>